<evidence type="ECO:0000313" key="2">
    <source>
        <dbReference type="Proteomes" id="UP000595254"/>
    </source>
</evidence>
<sequence length="61" mass="6851">MIDFLRILSTFFYTGPVKKVPAGYRHCPACDGTGNYDSFIDCATCDGQGYVDYKLFITLKL</sequence>
<dbReference type="Gene3D" id="6.20.20.10">
    <property type="match status" value="1"/>
</dbReference>
<keyword evidence="2" id="KW-1185">Reference proteome</keyword>
<organism evidence="1 2">
    <name type="scientific">Peribacillus psychrosaccharolyticus</name>
    <name type="common">Bacillus psychrosaccharolyticus</name>
    <dbReference type="NCBI Taxonomy" id="1407"/>
    <lineage>
        <taxon>Bacteria</taxon>
        <taxon>Bacillati</taxon>
        <taxon>Bacillota</taxon>
        <taxon>Bacilli</taxon>
        <taxon>Bacillales</taxon>
        <taxon>Bacillaceae</taxon>
        <taxon>Peribacillus</taxon>
    </lineage>
</organism>
<evidence type="ECO:0008006" key="3">
    <source>
        <dbReference type="Google" id="ProtNLM"/>
    </source>
</evidence>
<dbReference type="SUPFAM" id="SSF57938">
    <property type="entry name" value="DnaJ/Hsp40 cysteine-rich domain"/>
    <property type="match status" value="1"/>
</dbReference>
<dbReference type="RefSeq" id="WP_152526426.1">
    <property type="nucleotide sequence ID" value="NZ_CP068053.1"/>
</dbReference>
<dbReference type="Proteomes" id="UP000595254">
    <property type="component" value="Chromosome"/>
</dbReference>
<evidence type="ECO:0000313" key="1">
    <source>
        <dbReference type="EMBL" id="QQS99820.1"/>
    </source>
</evidence>
<dbReference type="InterPro" id="IPR036410">
    <property type="entry name" value="HSP_DnaJ_Cys-rich_dom_sf"/>
</dbReference>
<proteinExistence type="predicted"/>
<dbReference type="AlphaFoldDB" id="A0A974NL93"/>
<reference evidence="1 2" key="1">
    <citation type="submission" date="2021-01" db="EMBL/GenBank/DDBJ databases">
        <title>FDA dAtabase for Regulatory Grade micrObial Sequences (FDA-ARGOS): Supporting development and validation of Infectious Disease Dx tests.</title>
        <authorList>
            <person name="Nelson B."/>
            <person name="Plummer A."/>
            <person name="Tallon L."/>
            <person name="Sadzewicz L."/>
            <person name="Zhao X."/>
            <person name="Boylan J."/>
            <person name="Ott S."/>
            <person name="Bowen H."/>
            <person name="Vavikolanu K."/>
            <person name="Mehta A."/>
            <person name="Aluvathingal J."/>
            <person name="Nadendla S."/>
            <person name="Myers T."/>
            <person name="Yan Y."/>
            <person name="Sichtig H."/>
        </authorList>
    </citation>
    <scope>NUCLEOTIDE SEQUENCE [LARGE SCALE GENOMIC DNA]</scope>
    <source>
        <strain evidence="1 2">FDAARGOS_1161</strain>
    </source>
</reference>
<name>A0A974NL93_PERPY</name>
<gene>
    <name evidence="1" type="ORF">I6J18_19885</name>
</gene>
<dbReference type="KEGG" id="ppsr:I6J18_19885"/>
<protein>
    <recommendedName>
        <fullName evidence="3">CR-type domain-containing protein</fullName>
    </recommendedName>
</protein>
<dbReference type="EMBL" id="CP068053">
    <property type="protein sequence ID" value="QQS99820.1"/>
    <property type="molecule type" value="Genomic_DNA"/>
</dbReference>
<accession>A0A974NL93</accession>